<dbReference type="AlphaFoldDB" id="A0A7W9SRQ3"/>
<evidence type="ECO:0000313" key="2">
    <source>
        <dbReference type="EMBL" id="MBB6050759.1"/>
    </source>
</evidence>
<comment type="caution">
    <text evidence="2">The sequence shown here is derived from an EMBL/GenBank/DDBJ whole genome shotgun (WGS) entry which is preliminary data.</text>
</comment>
<name>A0A7W9SRQ3_ARMRO</name>
<organism evidence="2 3">
    <name type="scientific">Armatimonas rosea</name>
    <dbReference type="NCBI Taxonomy" id="685828"/>
    <lineage>
        <taxon>Bacteria</taxon>
        <taxon>Bacillati</taxon>
        <taxon>Armatimonadota</taxon>
        <taxon>Armatimonadia</taxon>
        <taxon>Armatimonadales</taxon>
        <taxon>Armatimonadaceae</taxon>
        <taxon>Armatimonas</taxon>
    </lineage>
</organism>
<sequence>MSDFPTPATFSGHETFTFRYPWLKKGVDGVRADSAIFQRDEAIVKLGVGKNMVTSIRHWCLATGMIQEKKPDKERRRMLERSELGTRLLSDNGWDAYLEREATLWLLHWQLVTNPNRATTWHGAFHLFNEPEFTRKSLANFLMRLAEEKNWGRVSPGTVESDVACFIRTYVPVKRGVTSTQEDTLDCPLTELALLQMIPGDKDEDHRYRFQTRPKRGLSPAIFAYALASFWEQHYPNQGTLSLREILHGAGSPGRAFRLDEQSVLNYLDALSEATGGALGFEDTALIRQAVRVRTVHPLEILERFYVKAAV</sequence>
<dbReference type="RefSeq" id="WP_184196305.1">
    <property type="nucleotide sequence ID" value="NZ_JACHGW010000002.1"/>
</dbReference>
<dbReference type="Proteomes" id="UP000520814">
    <property type="component" value="Unassembled WGS sequence"/>
</dbReference>
<reference evidence="2 3" key="1">
    <citation type="submission" date="2020-08" db="EMBL/GenBank/DDBJ databases">
        <title>Genomic Encyclopedia of Type Strains, Phase IV (KMG-IV): sequencing the most valuable type-strain genomes for metagenomic binning, comparative biology and taxonomic classification.</title>
        <authorList>
            <person name="Goeker M."/>
        </authorList>
    </citation>
    <scope>NUCLEOTIDE SEQUENCE [LARGE SCALE GENOMIC DNA]</scope>
    <source>
        <strain evidence="2 3">DSM 23562</strain>
    </source>
</reference>
<feature type="domain" description="DUF4007" evidence="1">
    <location>
        <begin position="10"/>
        <end position="306"/>
    </location>
</feature>
<dbReference type="EMBL" id="JACHGW010000002">
    <property type="protein sequence ID" value="MBB6050759.1"/>
    <property type="molecule type" value="Genomic_DNA"/>
</dbReference>
<evidence type="ECO:0000313" key="3">
    <source>
        <dbReference type="Proteomes" id="UP000520814"/>
    </source>
</evidence>
<accession>A0A7W9SRQ3</accession>
<dbReference type="InterPro" id="IPR025248">
    <property type="entry name" value="DUF4007"/>
</dbReference>
<protein>
    <recommendedName>
        <fullName evidence="1">DUF4007 domain-containing protein</fullName>
    </recommendedName>
</protein>
<gene>
    <name evidence="2" type="ORF">HNQ39_002550</name>
</gene>
<keyword evidence="3" id="KW-1185">Reference proteome</keyword>
<proteinExistence type="predicted"/>
<evidence type="ECO:0000259" key="1">
    <source>
        <dbReference type="Pfam" id="PF13182"/>
    </source>
</evidence>
<dbReference type="Pfam" id="PF13182">
    <property type="entry name" value="DUF4007"/>
    <property type="match status" value="1"/>
</dbReference>